<reference evidence="1 2" key="1">
    <citation type="submission" date="2021-04" db="EMBL/GenBank/DDBJ databases">
        <authorList>
            <person name="Bliznina A."/>
        </authorList>
    </citation>
    <scope>NUCLEOTIDE SEQUENCE [LARGE SCALE GENOMIC DNA]</scope>
</reference>
<sequence length="82" mass="8557">MSHHIPQDILLGIENISKSGTGATWSLTKTSQGLSFTVTYPENSGCGAQDDSYDSASSTYSDSDDTLSLYSLDSGVSSLGCP</sequence>
<dbReference type="EMBL" id="OU015569">
    <property type="protein sequence ID" value="CAG5098184.1"/>
    <property type="molecule type" value="Genomic_DNA"/>
</dbReference>
<gene>
    <name evidence="1" type="ORF">OKIOD_LOCUS6999</name>
</gene>
<dbReference type="Proteomes" id="UP001158576">
    <property type="component" value="Chromosome XSR"/>
</dbReference>
<accession>A0ABN7SCW6</accession>
<proteinExistence type="predicted"/>
<name>A0ABN7SCW6_OIKDI</name>
<protein>
    <submittedName>
        <fullName evidence="1">Oidioi.mRNA.OKI2018_I69.XSR.g15441.t1.cds</fullName>
    </submittedName>
</protein>
<organism evidence="1 2">
    <name type="scientific">Oikopleura dioica</name>
    <name type="common">Tunicate</name>
    <dbReference type="NCBI Taxonomy" id="34765"/>
    <lineage>
        <taxon>Eukaryota</taxon>
        <taxon>Metazoa</taxon>
        <taxon>Chordata</taxon>
        <taxon>Tunicata</taxon>
        <taxon>Appendicularia</taxon>
        <taxon>Copelata</taxon>
        <taxon>Oikopleuridae</taxon>
        <taxon>Oikopleura</taxon>
    </lineage>
</organism>
<evidence type="ECO:0000313" key="2">
    <source>
        <dbReference type="Proteomes" id="UP001158576"/>
    </source>
</evidence>
<keyword evidence="2" id="KW-1185">Reference proteome</keyword>
<evidence type="ECO:0000313" key="1">
    <source>
        <dbReference type="EMBL" id="CAG5098184.1"/>
    </source>
</evidence>